<dbReference type="AlphaFoldDB" id="A0AAE0AN32"/>
<evidence type="ECO:0000313" key="3">
    <source>
        <dbReference type="Proteomes" id="UP001281410"/>
    </source>
</evidence>
<sequence length="171" mass="18273">MHQTPKPDSSSIKATPQPRTVKKIDRVLQNDYANLRQEDGFSALSAGRRGLDIAAAAGGPLKKQSLGAVSACEPESPMMRKPFSPISTVSLKSNTTNMLDDLSTHGENIQKTVPSNDLLSFTTPSKTTTATTIADDENWTSQGNANSSCSLHTCNSFSSNADSYDPCTNSF</sequence>
<feature type="region of interest" description="Disordered" evidence="1">
    <location>
        <begin position="1"/>
        <end position="23"/>
    </location>
</feature>
<keyword evidence="3" id="KW-1185">Reference proteome</keyword>
<proteinExistence type="predicted"/>
<dbReference type="Proteomes" id="UP001281410">
    <property type="component" value="Unassembled WGS sequence"/>
</dbReference>
<organism evidence="2 3">
    <name type="scientific">Dipteronia sinensis</name>
    <dbReference type="NCBI Taxonomy" id="43782"/>
    <lineage>
        <taxon>Eukaryota</taxon>
        <taxon>Viridiplantae</taxon>
        <taxon>Streptophyta</taxon>
        <taxon>Embryophyta</taxon>
        <taxon>Tracheophyta</taxon>
        <taxon>Spermatophyta</taxon>
        <taxon>Magnoliopsida</taxon>
        <taxon>eudicotyledons</taxon>
        <taxon>Gunneridae</taxon>
        <taxon>Pentapetalae</taxon>
        <taxon>rosids</taxon>
        <taxon>malvids</taxon>
        <taxon>Sapindales</taxon>
        <taxon>Sapindaceae</taxon>
        <taxon>Hippocastanoideae</taxon>
        <taxon>Acereae</taxon>
        <taxon>Dipteronia</taxon>
    </lineage>
</organism>
<comment type="caution">
    <text evidence="2">The sequence shown here is derived from an EMBL/GenBank/DDBJ whole genome shotgun (WGS) entry which is preliminary data.</text>
</comment>
<gene>
    <name evidence="2" type="ORF">Dsin_014892</name>
</gene>
<feature type="compositionally biased region" description="Polar residues" evidence="1">
    <location>
        <begin position="1"/>
        <end position="18"/>
    </location>
</feature>
<accession>A0AAE0AN32</accession>
<evidence type="ECO:0000313" key="2">
    <source>
        <dbReference type="EMBL" id="KAK3220922.1"/>
    </source>
</evidence>
<dbReference type="EMBL" id="JANJYJ010000004">
    <property type="protein sequence ID" value="KAK3220922.1"/>
    <property type="molecule type" value="Genomic_DNA"/>
</dbReference>
<protein>
    <submittedName>
        <fullName evidence="2">Uncharacterized protein</fullName>
    </submittedName>
</protein>
<name>A0AAE0AN32_9ROSI</name>
<reference evidence="2" key="1">
    <citation type="journal article" date="2023" name="Plant J.">
        <title>Genome sequences and population genomics provide insights into the demographic history, inbreeding, and mutation load of two 'living fossil' tree species of Dipteronia.</title>
        <authorList>
            <person name="Feng Y."/>
            <person name="Comes H.P."/>
            <person name="Chen J."/>
            <person name="Zhu S."/>
            <person name="Lu R."/>
            <person name="Zhang X."/>
            <person name="Li P."/>
            <person name="Qiu J."/>
            <person name="Olsen K.M."/>
            <person name="Qiu Y."/>
        </authorList>
    </citation>
    <scope>NUCLEOTIDE SEQUENCE</scope>
    <source>
        <strain evidence="2">NBL</strain>
    </source>
</reference>
<evidence type="ECO:0000256" key="1">
    <source>
        <dbReference type="SAM" id="MobiDB-lite"/>
    </source>
</evidence>